<accession>A0ABQ1KG93</accession>
<comment type="caution">
    <text evidence="2">The sequence shown here is derived from an EMBL/GenBank/DDBJ whole genome shotgun (WGS) entry which is preliminary data.</text>
</comment>
<evidence type="ECO:0000256" key="1">
    <source>
        <dbReference type="ARBA" id="ARBA00023063"/>
    </source>
</evidence>
<dbReference type="Proteomes" id="UP000629025">
    <property type="component" value="Unassembled WGS sequence"/>
</dbReference>
<dbReference type="NCBIfam" id="TIGR00684">
    <property type="entry name" value="narJ"/>
    <property type="match status" value="1"/>
</dbReference>
<evidence type="ECO:0000313" key="2">
    <source>
        <dbReference type="EMBL" id="GGB99253.1"/>
    </source>
</evidence>
<dbReference type="Pfam" id="PF02613">
    <property type="entry name" value="Nitrate_red_del"/>
    <property type="match status" value="1"/>
</dbReference>
<organism evidence="2 3">
    <name type="scientific">Marinobacterium zhoushanense</name>
    <dbReference type="NCBI Taxonomy" id="1679163"/>
    <lineage>
        <taxon>Bacteria</taxon>
        <taxon>Pseudomonadati</taxon>
        <taxon>Pseudomonadota</taxon>
        <taxon>Gammaproteobacteria</taxon>
        <taxon>Oceanospirillales</taxon>
        <taxon>Oceanospirillaceae</taxon>
        <taxon>Marinobacterium</taxon>
    </lineage>
</organism>
<dbReference type="InterPro" id="IPR036411">
    <property type="entry name" value="TorD-like_sf"/>
</dbReference>
<dbReference type="InterPro" id="IPR003765">
    <property type="entry name" value="NO3_reductase_chaperone_NarJ"/>
</dbReference>
<dbReference type="EMBL" id="BMIJ01000005">
    <property type="protein sequence ID" value="GGB99253.1"/>
    <property type="molecule type" value="Genomic_DNA"/>
</dbReference>
<proteinExistence type="predicted"/>
<sequence length="245" mass="28145">MRSLNVISALLGYPERELVEARVALIDAVRADTHLPQPLYDKLVRFIDRLSKTDLLDAQENYVALFDRGRSLSLLLFEHVHGESRDRGQAMVDLMAIYEREGFQINVRELPDYLPLFLEFLAQRPESEARKWLADVAHILVLLEERLRQRDSDYAVLFESLLGLAGIEIEQEREELRDKVAAEARDDTPEALDQVWEEEMVRFTENSAQECGDGVIAQRRRELDQVRPLHLQGAQPVCSETAGSF</sequence>
<dbReference type="Gene3D" id="1.10.3480.10">
    <property type="entry name" value="TorD-like"/>
    <property type="match status" value="1"/>
</dbReference>
<dbReference type="InterPro" id="IPR020945">
    <property type="entry name" value="DMSO/NO3_reduct_chaperone"/>
</dbReference>
<dbReference type="PANTHER" id="PTHR43680:SF2">
    <property type="entry name" value="NITRATE REDUCTASE MOLYBDENUM COFACTOR ASSEMBLY CHAPERONE NARJ"/>
    <property type="match status" value="1"/>
</dbReference>
<dbReference type="PANTHER" id="PTHR43680">
    <property type="entry name" value="NITRATE REDUCTASE MOLYBDENUM COFACTOR ASSEMBLY CHAPERONE"/>
    <property type="match status" value="1"/>
</dbReference>
<protein>
    <submittedName>
        <fullName evidence="2">Nitrate reductase molybdenum cofactor assembly chaperone NarJ</fullName>
    </submittedName>
</protein>
<dbReference type="SUPFAM" id="SSF89155">
    <property type="entry name" value="TorD-like"/>
    <property type="match status" value="1"/>
</dbReference>
<name>A0ABQ1KG93_9GAMM</name>
<evidence type="ECO:0000313" key="3">
    <source>
        <dbReference type="Proteomes" id="UP000629025"/>
    </source>
</evidence>
<dbReference type="RefSeq" id="WP_188749142.1">
    <property type="nucleotide sequence ID" value="NZ_BMIJ01000005.1"/>
</dbReference>
<gene>
    <name evidence="2" type="primary">narJ</name>
    <name evidence="2" type="ORF">GCM10011352_26790</name>
</gene>
<keyword evidence="3" id="KW-1185">Reference proteome</keyword>
<reference evidence="3" key="1">
    <citation type="journal article" date="2019" name="Int. J. Syst. Evol. Microbiol.">
        <title>The Global Catalogue of Microorganisms (GCM) 10K type strain sequencing project: providing services to taxonomists for standard genome sequencing and annotation.</title>
        <authorList>
            <consortium name="The Broad Institute Genomics Platform"/>
            <consortium name="The Broad Institute Genome Sequencing Center for Infectious Disease"/>
            <person name="Wu L."/>
            <person name="Ma J."/>
        </authorList>
    </citation>
    <scope>NUCLEOTIDE SEQUENCE [LARGE SCALE GENOMIC DNA]</scope>
    <source>
        <strain evidence="3">CGMCC 1.15341</strain>
    </source>
</reference>
<keyword evidence="1" id="KW-0534">Nitrate assimilation</keyword>